<gene>
    <name evidence="1" type="ORF">LCPAC302_00960</name>
</gene>
<accession>A0A481Z778</accession>
<dbReference type="EMBL" id="MK500539">
    <property type="protein sequence ID" value="QBK91476.1"/>
    <property type="molecule type" value="Genomic_DNA"/>
</dbReference>
<keyword evidence="1" id="KW-0378">Hydrolase</keyword>
<name>A0A481Z778_9VIRU</name>
<evidence type="ECO:0000313" key="1">
    <source>
        <dbReference type="EMBL" id="QBK91476.1"/>
    </source>
</evidence>
<reference evidence="1" key="1">
    <citation type="journal article" date="2019" name="MBio">
        <title>Virus Genomes from Deep Sea Sediments Expand the Ocean Megavirome and Support Independent Origins of Viral Gigantism.</title>
        <authorList>
            <person name="Backstrom D."/>
            <person name="Yutin N."/>
            <person name="Jorgensen S.L."/>
            <person name="Dharamshi J."/>
            <person name="Homa F."/>
            <person name="Zaremba-Niedwiedzka K."/>
            <person name="Spang A."/>
            <person name="Wolf Y.I."/>
            <person name="Koonin E.V."/>
            <person name="Ettema T.J."/>
        </authorList>
    </citation>
    <scope>NUCLEOTIDE SEQUENCE</scope>
</reference>
<protein>
    <submittedName>
        <fullName evidence="1">OTU-like cysteine protease</fullName>
    </submittedName>
</protein>
<dbReference type="GO" id="GO:0008233">
    <property type="term" value="F:peptidase activity"/>
    <property type="evidence" value="ECO:0007669"/>
    <property type="project" value="UniProtKB-KW"/>
</dbReference>
<dbReference type="GO" id="GO:0006508">
    <property type="term" value="P:proteolysis"/>
    <property type="evidence" value="ECO:0007669"/>
    <property type="project" value="UniProtKB-KW"/>
</dbReference>
<organism evidence="1">
    <name type="scientific">Pithovirus LCPAC302</name>
    <dbReference type="NCBI Taxonomy" id="2506593"/>
    <lineage>
        <taxon>Viruses</taxon>
        <taxon>Pithoviruses</taxon>
    </lineage>
</organism>
<keyword evidence="1" id="KW-0645">Protease</keyword>
<proteinExistence type="predicted"/>
<sequence>MDGSCFFHAVTKSYFGPYITGRIDDKPFDKKKFIRKLRKDLSIKLGSRVDPKDINGKTYYETLSRGELNEISKSVPNYSLKNMQSELDSNRPIDNVYNEFISNVLNKDIYILDLVKRDVYITGDDDEILYKRRPSIVILYLPGHYELIGIKENDNIKTLFDPNDNFIQTIRLRMIALKNIGINTNE</sequence>